<dbReference type="Proteomes" id="UP000029391">
    <property type="component" value="Unassembled WGS sequence"/>
</dbReference>
<reference evidence="2 3" key="1">
    <citation type="submission" date="2013-09" db="EMBL/GenBank/DDBJ databases">
        <title>Genome sequencing of Arenimonas composti.</title>
        <authorList>
            <person name="Chen F."/>
            <person name="Wang G."/>
        </authorList>
    </citation>
    <scope>NUCLEOTIDE SEQUENCE [LARGE SCALE GENOMIC DNA]</scope>
    <source>
        <strain evidence="2 3">TR7-09</strain>
    </source>
</reference>
<dbReference type="AlphaFoldDB" id="A0A091BX39"/>
<feature type="signal peptide" evidence="1">
    <location>
        <begin position="1"/>
        <end position="28"/>
    </location>
</feature>
<evidence type="ECO:0000313" key="3">
    <source>
        <dbReference type="Proteomes" id="UP000029391"/>
    </source>
</evidence>
<comment type="caution">
    <text evidence="2">The sequence shown here is derived from an EMBL/GenBank/DDBJ whole genome shotgun (WGS) entry which is preliminary data.</text>
</comment>
<gene>
    <name evidence="2" type="ORF">P873_13160</name>
</gene>
<keyword evidence="3" id="KW-1185">Reference proteome</keyword>
<dbReference type="OrthoDB" id="5959861at2"/>
<dbReference type="RefSeq" id="WP_026816638.1">
    <property type="nucleotide sequence ID" value="NZ_AUFF01000002.1"/>
</dbReference>
<name>A0A091BX39_9GAMM</name>
<keyword evidence="1" id="KW-0732">Signal</keyword>
<proteinExistence type="predicted"/>
<accession>A0A091BX39</accession>
<protein>
    <submittedName>
        <fullName evidence="2">Uncharacterized protein</fullName>
    </submittedName>
</protein>
<dbReference type="STRING" id="1121013.GCA_000426365_01302"/>
<sequence>MTRHATRKHAIAATAGTLALAFALPAAAIDPSYSGSWYNPPESGSGFNLEIFSRDRAILYWYTYDDAGEPVWLYSEGVIEGDRDHRPRQRGWHADAAAARVSLSTRSR</sequence>
<feature type="chain" id="PRO_5001871996" evidence="1">
    <location>
        <begin position="29"/>
        <end position="108"/>
    </location>
</feature>
<evidence type="ECO:0000256" key="1">
    <source>
        <dbReference type="SAM" id="SignalP"/>
    </source>
</evidence>
<organism evidence="2 3">
    <name type="scientific">Arenimonas composti TR7-09 = DSM 18010</name>
    <dbReference type="NCBI Taxonomy" id="1121013"/>
    <lineage>
        <taxon>Bacteria</taxon>
        <taxon>Pseudomonadati</taxon>
        <taxon>Pseudomonadota</taxon>
        <taxon>Gammaproteobacteria</taxon>
        <taxon>Lysobacterales</taxon>
        <taxon>Lysobacteraceae</taxon>
        <taxon>Arenimonas</taxon>
    </lineage>
</organism>
<dbReference type="EMBL" id="AWXU01000047">
    <property type="protein sequence ID" value="KFN48895.1"/>
    <property type="molecule type" value="Genomic_DNA"/>
</dbReference>
<evidence type="ECO:0000313" key="2">
    <source>
        <dbReference type="EMBL" id="KFN48895.1"/>
    </source>
</evidence>